<evidence type="ECO:0000313" key="3">
    <source>
        <dbReference type="Proteomes" id="UP000634136"/>
    </source>
</evidence>
<dbReference type="EMBL" id="JAAIUW010000005">
    <property type="protein sequence ID" value="KAF7831058.1"/>
    <property type="molecule type" value="Genomic_DNA"/>
</dbReference>
<reference evidence="2" key="1">
    <citation type="submission" date="2020-09" db="EMBL/GenBank/DDBJ databases">
        <title>Genome-Enabled Discovery of Anthraquinone Biosynthesis in Senna tora.</title>
        <authorList>
            <person name="Kang S.-H."/>
            <person name="Pandey R.P."/>
            <person name="Lee C.-M."/>
            <person name="Sim J.-S."/>
            <person name="Jeong J.-T."/>
            <person name="Choi B.-S."/>
            <person name="Jung M."/>
            <person name="Ginzburg D."/>
            <person name="Zhao K."/>
            <person name="Won S.Y."/>
            <person name="Oh T.-J."/>
            <person name="Yu Y."/>
            <person name="Kim N.-H."/>
            <person name="Lee O.R."/>
            <person name="Lee T.-H."/>
            <person name="Bashyal P."/>
            <person name="Kim T.-S."/>
            <person name="Lee W.-H."/>
            <person name="Kawkins C."/>
            <person name="Kim C.-K."/>
            <person name="Kim J.S."/>
            <person name="Ahn B.O."/>
            <person name="Rhee S.Y."/>
            <person name="Sohng J.K."/>
        </authorList>
    </citation>
    <scope>NUCLEOTIDE SEQUENCE</scope>
    <source>
        <tissue evidence="2">Leaf</tissue>
    </source>
</reference>
<name>A0A834TYF9_9FABA</name>
<evidence type="ECO:0000313" key="2">
    <source>
        <dbReference type="EMBL" id="KAF7831058.1"/>
    </source>
</evidence>
<feature type="region of interest" description="Disordered" evidence="1">
    <location>
        <begin position="282"/>
        <end position="320"/>
    </location>
</feature>
<accession>A0A834TYF9</accession>
<sequence length="320" mass="35910">MTRPVLRSTEDDDRIKMRIRIATVPAGPPQSRTEMIRIRTGVVVSDHVHRRGGEPPPPRIDPGRSRRYKRLTHTKARHQMTIKIRSKNNSKAYMGRVKDMKTFCKGVTHLCHKVRSLIDFPKDMNQLSIPMPIYQTPNPLHQRRTRRVRKYPLHIIGHLVRAPPRRTRGLHRQLAQEGHLVHGPRVHEEEDRVQPLPPARRRRVKERPHPVVHGHRHYPVASGEFLFNPLRVHVSRPREADGWDGGEELREAGDGVGDGGDLAAEYGGEDHGVHEGAVGADEEDAGVAGGGGDGWGRFALDDDLAAEEGGEVGRGPEGEE</sequence>
<comment type="caution">
    <text evidence="2">The sequence shown here is derived from an EMBL/GenBank/DDBJ whole genome shotgun (WGS) entry which is preliminary data.</text>
</comment>
<dbReference type="AlphaFoldDB" id="A0A834TYF9"/>
<keyword evidence="3" id="KW-1185">Reference proteome</keyword>
<organism evidence="2 3">
    <name type="scientific">Senna tora</name>
    <dbReference type="NCBI Taxonomy" id="362788"/>
    <lineage>
        <taxon>Eukaryota</taxon>
        <taxon>Viridiplantae</taxon>
        <taxon>Streptophyta</taxon>
        <taxon>Embryophyta</taxon>
        <taxon>Tracheophyta</taxon>
        <taxon>Spermatophyta</taxon>
        <taxon>Magnoliopsida</taxon>
        <taxon>eudicotyledons</taxon>
        <taxon>Gunneridae</taxon>
        <taxon>Pentapetalae</taxon>
        <taxon>rosids</taxon>
        <taxon>fabids</taxon>
        <taxon>Fabales</taxon>
        <taxon>Fabaceae</taxon>
        <taxon>Caesalpinioideae</taxon>
        <taxon>Cassia clade</taxon>
        <taxon>Senna</taxon>
    </lineage>
</organism>
<proteinExistence type="predicted"/>
<dbReference type="OrthoDB" id="10649751at2759"/>
<feature type="compositionally biased region" description="Basic and acidic residues" evidence="1">
    <location>
        <begin position="238"/>
        <end position="253"/>
    </location>
</feature>
<dbReference type="Proteomes" id="UP000634136">
    <property type="component" value="Unassembled WGS sequence"/>
</dbReference>
<evidence type="ECO:0000256" key="1">
    <source>
        <dbReference type="SAM" id="MobiDB-lite"/>
    </source>
</evidence>
<feature type="compositionally biased region" description="Acidic residues" evidence="1">
    <location>
        <begin position="301"/>
        <end position="310"/>
    </location>
</feature>
<feature type="region of interest" description="Disordered" evidence="1">
    <location>
        <begin position="238"/>
        <end position="260"/>
    </location>
</feature>
<protein>
    <submittedName>
        <fullName evidence="2">Uncharacterized protein</fullName>
    </submittedName>
</protein>
<gene>
    <name evidence="2" type="ORF">G2W53_013391</name>
</gene>